<evidence type="ECO:0000313" key="3">
    <source>
        <dbReference type="Proteomes" id="UP000069654"/>
    </source>
</evidence>
<organism evidence="2 3">
    <name type="scientific">Mycolicibacterium thermoresistibile</name>
    <name type="common">Mycobacterium thermoresistibile</name>
    <dbReference type="NCBI Taxonomy" id="1797"/>
    <lineage>
        <taxon>Bacteria</taxon>
        <taxon>Bacillati</taxon>
        <taxon>Actinomycetota</taxon>
        <taxon>Actinomycetes</taxon>
        <taxon>Mycobacteriales</taxon>
        <taxon>Mycobacteriaceae</taxon>
        <taxon>Mycolicibacterium</taxon>
    </lineage>
</organism>
<dbReference type="STRING" id="1797.RMCT_1388"/>
<proteinExistence type="predicted"/>
<gene>
    <name evidence="2" type="ORF">RMCT_1388</name>
</gene>
<comment type="caution">
    <text evidence="2">The sequence shown here is derived from an EMBL/GenBank/DDBJ whole genome shotgun (WGS) entry which is preliminary data.</text>
</comment>
<reference evidence="3" key="2">
    <citation type="submission" date="2016-02" db="EMBL/GenBank/DDBJ databases">
        <title>Draft genome sequence of five rapidly growing Mycobacterium species.</title>
        <authorList>
            <person name="Katahira K."/>
            <person name="Gotou Y."/>
            <person name="Iida K."/>
            <person name="Ogura Y."/>
            <person name="Hayashi T."/>
        </authorList>
    </citation>
    <scope>NUCLEOTIDE SEQUENCE [LARGE SCALE GENOMIC DNA]</scope>
    <source>
        <strain evidence="3">JCM6362</strain>
    </source>
</reference>
<reference evidence="2 3" key="1">
    <citation type="journal article" date="2016" name="Genome Announc.">
        <title>Draft Genome Sequences of Five Rapidly Growing Mycobacterium Species, M. thermoresistibile, M. fortuitum subsp. acetamidolyticum, M. canariasense, M. brisbanense, and M. novocastrense.</title>
        <authorList>
            <person name="Katahira K."/>
            <person name="Ogura Y."/>
            <person name="Gotoh Y."/>
            <person name="Hayashi T."/>
        </authorList>
    </citation>
    <scope>NUCLEOTIDE SEQUENCE [LARGE SCALE GENOMIC DNA]</scope>
    <source>
        <strain evidence="2 3">JCM6362</strain>
    </source>
</reference>
<protein>
    <submittedName>
        <fullName evidence="2">Uncharacterized protein</fullName>
    </submittedName>
</protein>
<dbReference type="AlphaFoldDB" id="A0A100XDB1"/>
<name>A0A100XDB1_MYCTH</name>
<feature type="region of interest" description="Disordered" evidence="1">
    <location>
        <begin position="39"/>
        <end position="77"/>
    </location>
</feature>
<feature type="compositionally biased region" description="Low complexity" evidence="1">
    <location>
        <begin position="65"/>
        <end position="77"/>
    </location>
</feature>
<dbReference type="EMBL" id="BCTB01000008">
    <property type="protein sequence ID" value="GAT14418.1"/>
    <property type="molecule type" value="Genomic_DNA"/>
</dbReference>
<evidence type="ECO:0000313" key="2">
    <source>
        <dbReference type="EMBL" id="GAT14418.1"/>
    </source>
</evidence>
<evidence type="ECO:0000256" key="1">
    <source>
        <dbReference type="SAM" id="MobiDB-lite"/>
    </source>
</evidence>
<sequence length="115" mass="12085">MPPFTSHWHPTEVVAVLTSPLIWVTSMIVSSLIPPHCGKNGPWVTSPPPSPGCWASGDDDGSELSHAASTDTAAAASTARVLTEEDLTCRRTAELLRFTSCTVAAAGPANYRHTG</sequence>
<dbReference type="Proteomes" id="UP000069654">
    <property type="component" value="Unassembled WGS sequence"/>
</dbReference>
<accession>A0A100XDB1</accession>